<dbReference type="InterPro" id="IPR023267">
    <property type="entry name" value="RCMT"/>
</dbReference>
<dbReference type="PRINTS" id="PR02008">
    <property type="entry name" value="RCMTFAMILY"/>
</dbReference>
<dbReference type="InterPro" id="IPR001678">
    <property type="entry name" value="MeTrfase_RsmB-F_NOP2_dom"/>
</dbReference>
<organism evidence="11 12">
    <name type="scientific">Durusdinium trenchii</name>
    <dbReference type="NCBI Taxonomy" id="1381693"/>
    <lineage>
        <taxon>Eukaryota</taxon>
        <taxon>Sar</taxon>
        <taxon>Alveolata</taxon>
        <taxon>Dinophyceae</taxon>
        <taxon>Suessiales</taxon>
        <taxon>Symbiodiniaceae</taxon>
        <taxon>Durusdinium</taxon>
    </lineage>
</organism>
<dbReference type="InterPro" id="IPR018314">
    <property type="entry name" value="RsmB/NOL1/NOP2-like_CS"/>
</dbReference>
<dbReference type="PROSITE" id="PS50157">
    <property type="entry name" value="ZINC_FINGER_C2H2_2"/>
    <property type="match status" value="1"/>
</dbReference>
<feature type="region of interest" description="Disordered" evidence="8">
    <location>
        <begin position="615"/>
        <end position="634"/>
    </location>
</feature>
<dbReference type="EMBL" id="CAXAMM010040807">
    <property type="protein sequence ID" value="CAK9095619.1"/>
    <property type="molecule type" value="Genomic_DNA"/>
</dbReference>
<dbReference type="PROSITE" id="PS00028">
    <property type="entry name" value="ZINC_FINGER_C2H2_1"/>
    <property type="match status" value="1"/>
</dbReference>
<feature type="active site" description="Nucleophile" evidence="7">
    <location>
        <position position="495"/>
    </location>
</feature>
<keyword evidence="5 7" id="KW-0694">RNA-binding</keyword>
<gene>
    <name evidence="11" type="ORF">SCF082_LOCUS44910</name>
</gene>
<evidence type="ECO:0000313" key="12">
    <source>
        <dbReference type="Proteomes" id="UP001642464"/>
    </source>
</evidence>
<comment type="similarity">
    <text evidence="1 7">Belongs to the class I-like SAM-binding methyltransferase superfamily. RsmB/NOP family.</text>
</comment>
<sequence length="634" mass="70434">MSLTLRIERSLNRVEKVPLTVPVVGPEVGPQAKKRIPNFVKLKSKDSFEDVKEAKQSQDWMQREGAYCDDCFRGLMAAYPGLKGASIYVAHGDLELLRLCCSAPVLTELQSQVAAALTEHGALNIRLLWRHKSGETHVCDDASLAKAWQRSGCDQGGCLKLQVCRNLNQISTASLDSRTCMTCRREFSSRNQLMRHLQSLGHYGEQGEENLSGIKAAEEGDGAGKEKHEQSDFANRVRRKAWELYYQDLPKFEQIKELMQTFVPYCFRTVPTSPLASLALAKLQAETVVKRPVGLDESYCDCWALAENASEEGVWTHLQAAQESGAIQRQEAASMVPVMLLKVQPHHFVADLCAAPASKTLQLLDVMNPGVRTGEVPQGLLVVNDDNWGRCATALRRTHQHANSSHLMWLCGDAREFPTLHDHSDGRVRGARKIRFDRVLCDVPCSGDGRLRRSPSGWTSWHPRYMLQMHYVQSAILKRGLTILKPQGCLVYSTCSMSPIENEAVVAAALEKFGCQVRLVAVEQWSHAQGLSTWKVPAPDFQNFRSFSKEEVDEEHEELWCRNGGPLAPTMFPPKDPEIRAALCHCIRISPTHGDFGGFFCALFEKLTPGPATLPPALGASRAGEAPRKAQDAP</sequence>
<keyword evidence="2 7" id="KW-0489">Methyltransferase</keyword>
<evidence type="ECO:0000256" key="8">
    <source>
        <dbReference type="SAM" id="MobiDB-lite"/>
    </source>
</evidence>
<dbReference type="PANTHER" id="PTHR22808">
    <property type="entry name" value="NCL1 YEAST -RELATED NOL1/NOP2/FMU SUN DOMAIN-CONTAINING"/>
    <property type="match status" value="1"/>
</dbReference>
<dbReference type="PROSITE" id="PS01153">
    <property type="entry name" value="NOL1_NOP2_SUN"/>
    <property type="match status" value="1"/>
</dbReference>
<evidence type="ECO:0000256" key="2">
    <source>
        <dbReference type="ARBA" id="ARBA00022603"/>
    </source>
</evidence>
<dbReference type="SUPFAM" id="SSF53335">
    <property type="entry name" value="S-adenosyl-L-methionine-dependent methyltransferases"/>
    <property type="match status" value="1"/>
</dbReference>
<keyword evidence="6" id="KW-0863">Zinc-finger</keyword>
<evidence type="ECO:0000256" key="1">
    <source>
        <dbReference type="ARBA" id="ARBA00007494"/>
    </source>
</evidence>
<keyword evidence="3 7" id="KW-0808">Transferase</keyword>
<feature type="domain" description="SAM-dependent MTase RsmB/NOP-type" evidence="10">
    <location>
        <begin position="255"/>
        <end position="607"/>
    </location>
</feature>
<feature type="binding site" evidence="7">
    <location>
        <begin position="353"/>
        <end position="359"/>
    </location>
    <ligand>
        <name>S-adenosyl-L-methionine</name>
        <dbReference type="ChEBI" id="CHEBI:59789"/>
    </ligand>
</feature>
<keyword evidence="12" id="KW-1185">Reference proteome</keyword>
<feature type="binding site" evidence="7">
    <location>
        <position position="413"/>
    </location>
    <ligand>
        <name>S-adenosyl-L-methionine</name>
        <dbReference type="ChEBI" id="CHEBI:59789"/>
    </ligand>
</feature>
<reference evidence="11 12" key="1">
    <citation type="submission" date="2024-02" db="EMBL/GenBank/DDBJ databases">
        <authorList>
            <person name="Chen Y."/>
            <person name="Shah S."/>
            <person name="Dougan E. K."/>
            <person name="Thang M."/>
            <person name="Chan C."/>
        </authorList>
    </citation>
    <scope>NUCLEOTIDE SEQUENCE [LARGE SCALE GENOMIC DNA]</scope>
</reference>
<feature type="domain" description="C2H2-type" evidence="9">
    <location>
        <begin position="178"/>
        <end position="207"/>
    </location>
</feature>
<protein>
    <submittedName>
        <fullName evidence="11">Multisite-specific tRNA:(Cytosine-C(5))-methyltransferase (Multisite-specific tRNA:m5C-methyltransferase) (tRNA (cytosine-5-)-methyltransferase NCL1) (tRNA methyltransferase 4)</fullName>
    </submittedName>
</protein>
<accession>A0ABP0R5W0</accession>
<evidence type="ECO:0000256" key="7">
    <source>
        <dbReference type="PROSITE-ProRule" id="PRU01023"/>
    </source>
</evidence>
<dbReference type="InterPro" id="IPR049560">
    <property type="entry name" value="MeTrfase_RsmB-F_NOP2_cat"/>
</dbReference>
<keyword evidence="6" id="KW-0862">Zinc</keyword>
<evidence type="ECO:0000256" key="4">
    <source>
        <dbReference type="ARBA" id="ARBA00022691"/>
    </source>
</evidence>
<feature type="compositionally biased region" description="Basic and acidic residues" evidence="8">
    <location>
        <begin position="625"/>
        <end position="634"/>
    </location>
</feature>
<evidence type="ECO:0000256" key="3">
    <source>
        <dbReference type="ARBA" id="ARBA00022679"/>
    </source>
</evidence>
<dbReference type="InterPro" id="IPR013087">
    <property type="entry name" value="Znf_C2H2_type"/>
</dbReference>
<dbReference type="Proteomes" id="UP001642464">
    <property type="component" value="Unassembled WGS sequence"/>
</dbReference>
<dbReference type="InterPro" id="IPR029063">
    <property type="entry name" value="SAM-dependent_MTases_sf"/>
</dbReference>
<comment type="caution">
    <text evidence="11">The sequence shown here is derived from an EMBL/GenBank/DDBJ whole genome shotgun (WGS) entry which is preliminary data.</text>
</comment>
<dbReference type="Gene3D" id="3.40.50.150">
    <property type="entry name" value="Vaccinia Virus protein VP39"/>
    <property type="match status" value="1"/>
</dbReference>
<proteinExistence type="inferred from homology"/>
<evidence type="ECO:0000256" key="5">
    <source>
        <dbReference type="ARBA" id="ARBA00022884"/>
    </source>
</evidence>
<feature type="binding site" evidence="7">
    <location>
        <position position="385"/>
    </location>
    <ligand>
        <name>S-adenosyl-L-methionine</name>
        <dbReference type="ChEBI" id="CHEBI:59789"/>
    </ligand>
</feature>
<dbReference type="Pfam" id="PF01189">
    <property type="entry name" value="Methyltr_RsmB-F"/>
    <property type="match status" value="1"/>
</dbReference>
<evidence type="ECO:0000259" key="9">
    <source>
        <dbReference type="PROSITE" id="PS50157"/>
    </source>
</evidence>
<keyword evidence="4 7" id="KW-0949">S-adenosyl-L-methionine</keyword>
<evidence type="ECO:0000313" key="11">
    <source>
        <dbReference type="EMBL" id="CAK9095619.1"/>
    </source>
</evidence>
<feature type="binding site" evidence="7">
    <location>
        <position position="442"/>
    </location>
    <ligand>
        <name>S-adenosyl-L-methionine</name>
        <dbReference type="ChEBI" id="CHEBI:59789"/>
    </ligand>
</feature>
<dbReference type="PROSITE" id="PS51686">
    <property type="entry name" value="SAM_MT_RSMB_NOP"/>
    <property type="match status" value="1"/>
</dbReference>
<evidence type="ECO:0000259" key="10">
    <source>
        <dbReference type="PROSITE" id="PS51686"/>
    </source>
</evidence>
<evidence type="ECO:0000256" key="6">
    <source>
        <dbReference type="PROSITE-ProRule" id="PRU00042"/>
    </source>
</evidence>
<keyword evidence="6" id="KW-0479">Metal-binding</keyword>
<name>A0ABP0R5W0_9DINO</name>